<dbReference type="PANTHER" id="PTHR31912">
    <property type="entry name" value="IP13529P"/>
    <property type="match status" value="1"/>
</dbReference>
<accession>A0A5C3K8U6</accession>
<sequence>LLSFVDTHSDEINNPFLSLKYCDFTQDTPVEILHTILLGVVKYAWHWTHTGWKEPQRSRYSTRLQATDTKGMSIPAIRAAYITQFANSLIGRQLKILVQTNAFHVHDLVGAEQYQFIKATGVLAALLWVPEIFDMEEYVADLTTCIANVLDSAAALDPSKIIAKIKYHLLTHIPQDVRRFGPIIGVATESYESFNIIFRHCSILSNHQAPSRDIAHQLARQETFRHLVSGGWWEEASQNGGASWRQSGVALRKYVDGNAFLERIFNLENISSRKRRSTVLEAIPVNSVTSKPEPRKTYRFADTEAATAVVDDRLTITGHPPTSLWYKCKSIVASSGDECRIGNWVFARGFSRSSGPNTATIITGRITEILRLVDGNTSLAVVERFEIAGSLHERFDMPVLFRPFDEISKVAVSAEHILFNYNAQHDCYTAGCTDGGEKIVREERKDSGKTQKVIEHSKPNRYVLNTHAFHNAHHLRTIPVLKELIKPRLLYTDR</sequence>
<dbReference type="OrthoDB" id="2506088at2759"/>
<name>A0A5C3K8U6_COPMA</name>
<evidence type="ECO:0000313" key="2">
    <source>
        <dbReference type="Proteomes" id="UP000307440"/>
    </source>
</evidence>
<gene>
    <name evidence="1" type="ORF">FA15DRAFT_553742</name>
</gene>
<evidence type="ECO:0000313" key="1">
    <source>
        <dbReference type="EMBL" id="TFK16465.1"/>
    </source>
</evidence>
<proteinExistence type="predicted"/>
<feature type="non-terminal residue" evidence="1">
    <location>
        <position position="494"/>
    </location>
</feature>
<dbReference type="AlphaFoldDB" id="A0A5C3K8U6"/>
<dbReference type="Proteomes" id="UP000307440">
    <property type="component" value="Unassembled WGS sequence"/>
</dbReference>
<protein>
    <submittedName>
        <fullName evidence="1">Uncharacterized protein</fullName>
    </submittedName>
</protein>
<reference evidence="1 2" key="1">
    <citation type="journal article" date="2019" name="Nat. Ecol. Evol.">
        <title>Megaphylogeny resolves global patterns of mushroom evolution.</title>
        <authorList>
            <person name="Varga T."/>
            <person name="Krizsan K."/>
            <person name="Foldi C."/>
            <person name="Dima B."/>
            <person name="Sanchez-Garcia M."/>
            <person name="Sanchez-Ramirez S."/>
            <person name="Szollosi G.J."/>
            <person name="Szarkandi J.G."/>
            <person name="Papp V."/>
            <person name="Albert L."/>
            <person name="Andreopoulos W."/>
            <person name="Angelini C."/>
            <person name="Antonin V."/>
            <person name="Barry K.W."/>
            <person name="Bougher N.L."/>
            <person name="Buchanan P."/>
            <person name="Buyck B."/>
            <person name="Bense V."/>
            <person name="Catcheside P."/>
            <person name="Chovatia M."/>
            <person name="Cooper J."/>
            <person name="Damon W."/>
            <person name="Desjardin D."/>
            <person name="Finy P."/>
            <person name="Geml J."/>
            <person name="Haridas S."/>
            <person name="Hughes K."/>
            <person name="Justo A."/>
            <person name="Karasinski D."/>
            <person name="Kautmanova I."/>
            <person name="Kiss B."/>
            <person name="Kocsube S."/>
            <person name="Kotiranta H."/>
            <person name="LaButti K.M."/>
            <person name="Lechner B.E."/>
            <person name="Liimatainen K."/>
            <person name="Lipzen A."/>
            <person name="Lukacs Z."/>
            <person name="Mihaltcheva S."/>
            <person name="Morgado L.N."/>
            <person name="Niskanen T."/>
            <person name="Noordeloos M.E."/>
            <person name="Ohm R.A."/>
            <person name="Ortiz-Santana B."/>
            <person name="Ovrebo C."/>
            <person name="Racz N."/>
            <person name="Riley R."/>
            <person name="Savchenko A."/>
            <person name="Shiryaev A."/>
            <person name="Soop K."/>
            <person name="Spirin V."/>
            <person name="Szebenyi C."/>
            <person name="Tomsovsky M."/>
            <person name="Tulloss R.E."/>
            <person name="Uehling J."/>
            <person name="Grigoriev I.V."/>
            <person name="Vagvolgyi C."/>
            <person name="Papp T."/>
            <person name="Martin F.M."/>
            <person name="Miettinen O."/>
            <person name="Hibbett D.S."/>
            <person name="Nagy L.G."/>
        </authorList>
    </citation>
    <scope>NUCLEOTIDE SEQUENCE [LARGE SCALE GENOMIC DNA]</scope>
    <source>
        <strain evidence="1 2">CBS 121175</strain>
    </source>
</reference>
<keyword evidence="2" id="KW-1185">Reference proteome</keyword>
<feature type="non-terminal residue" evidence="1">
    <location>
        <position position="1"/>
    </location>
</feature>
<dbReference type="EMBL" id="ML210791">
    <property type="protein sequence ID" value="TFK16465.1"/>
    <property type="molecule type" value="Genomic_DNA"/>
</dbReference>
<dbReference type="STRING" id="230819.A0A5C3K8U6"/>
<organism evidence="1 2">
    <name type="scientific">Coprinopsis marcescibilis</name>
    <name type="common">Agaric fungus</name>
    <name type="synonym">Psathyrella marcescibilis</name>
    <dbReference type="NCBI Taxonomy" id="230819"/>
    <lineage>
        <taxon>Eukaryota</taxon>
        <taxon>Fungi</taxon>
        <taxon>Dikarya</taxon>
        <taxon>Basidiomycota</taxon>
        <taxon>Agaricomycotina</taxon>
        <taxon>Agaricomycetes</taxon>
        <taxon>Agaricomycetidae</taxon>
        <taxon>Agaricales</taxon>
        <taxon>Agaricineae</taxon>
        <taxon>Psathyrellaceae</taxon>
        <taxon>Coprinopsis</taxon>
    </lineage>
</organism>
<dbReference type="PANTHER" id="PTHR31912:SF34">
    <property type="entry name" value="NOTOCHORD-RELATED PROTEIN"/>
    <property type="match status" value="1"/>
</dbReference>